<comment type="caution">
    <text evidence="1">The sequence shown here is derived from an EMBL/GenBank/DDBJ whole genome shotgun (WGS) entry which is preliminary data.</text>
</comment>
<proteinExistence type="predicted"/>
<dbReference type="Proteomes" id="UP001156856">
    <property type="component" value="Unassembled WGS sequence"/>
</dbReference>
<dbReference type="Proteomes" id="UP000321960">
    <property type="component" value="Unassembled WGS sequence"/>
</dbReference>
<dbReference type="AlphaFoldDB" id="A0A512JBT3"/>
<organism evidence="1 3">
    <name type="scientific">Methylobacterium oxalidis</name>
    <dbReference type="NCBI Taxonomy" id="944322"/>
    <lineage>
        <taxon>Bacteria</taxon>
        <taxon>Pseudomonadati</taxon>
        <taxon>Pseudomonadota</taxon>
        <taxon>Alphaproteobacteria</taxon>
        <taxon>Hyphomicrobiales</taxon>
        <taxon>Methylobacteriaceae</taxon>
        <taxon>Methylobacterium</taxon>
    </lineage>
</organism>
<evidence type="ECO:0000313" key="4">
    <source>
        <dbReference type="Proteomes" id="UP001156856"/>
    </source>
</evidence>
<keyword evidence="4" id="KW-1185">Reference proteome</keyword>
<reference evidence="2" key="1">
    <citation type="journal article" date="2014" name="Int. J. Syst. Evol. Microbiol.">
        <title>Complete genome of a new Firmicutes species belonging to the dominant human colonic microbiota ('Ruminococcus bicirculans') reveals two chromosomes and a selective capacity to utilize plant glucans.</title>
        <authorList>
            <consortium name="NISC Comparative Sequencing Program"/>
            <person name="Wegmann U."/>
            <person name="Louis P."/>
            <person name="Goesmann A."/>
            <person name="Henrissat B."/>
            <person name="Duncan S.H."/>
            <person name="Flint H.J."/>
        </authorList>
    </citation>
    <scope>NUCLEOTIDE SEQUENCE</scope>
    <source>
        <strain evidence="2">NBRC 107715</strain>
    </source>
</reference>
<sequence length="89" mass="9246">MFGPCYSSALLALEAQRVVELRLVKLAWGGLEAQAEAQLMIAEKVSAAIEAAGTLLTGGSPEAVIARYREHIAANTTRLSAATDSGSEA</sequence>
<evidence type="ECO:0000313" key="1">
    <source>
        <dbReference type="EMBL" id="GEP07423.1"/>
    </source>
</evidence>
<evidence type="ECO:0000313" key="2">
    <source>
        <dbReference type="EMBL" id="GLS65363.1"/>
    </source>
</evidence>
<reference evidence="4" key="2">
    <citation type="journal article" date="2019" name="Int. J. Syst. Evol. Microbiol.">
        <title>The Global Catalogue of Microorganisms (GCM) 10K type strain sequencing project: providing services to taxonomists for standard genome sequencing and annotation.</title>
        <authorList>
            <consortium name="The Broad Institute Genomics Platform"/>
            <consortium name="The Broad Institute Genome Sequencing Center for Infectious Disease"/>
            <person name="Wu L."/>
            <person name="Ma J."/>
        </authorList>
    </citation>
    <scope>NUCLEOTIDE SEQUENCE [LARGE SCALE GENOMIC DNA]</scope>
    <source>
        <strain evidence="4">NBRC 107715</strain>
    </source>
</reference>
<evidence type="ECO:0000313" key="3">
    <source>
        <dbReference type="Proteomes" id="UP000321960"/>
    </source>
</evidence>
<reference evidence="2" key="4">
    <citation type="submission" date="2023-01" db="EMBL/GenBank/DDBJ databases">
        <title>Draft genome sequence of Methylobacterium oxalidis strain NBRC 107715.</title>
        <authorList>
            <person name="Sun Q."/>
            <person name="Mori K."/>
        </authorList>
    </citation>
    <scope>NUCLEOTIDE SEQUENCE</scope>
    <source>
        <strain evidence="2">NBRC 107715</strain>
    </source>
</reference>
<dbReference type="RefSeq" id="WP_147028877.1">
    <property type="nucleotide sequence ID" value="NZ_BJZU01000153.1"/>
</dbReference>
<gene>
    <name evidence="2" type="ORF">GCM10007888_37450</name>
    <name evidence="1" type="ORF">MOX02_54610</name>
</gene>
<name>A0A512JBT3_9HYPH</name>
<dbReference type="EMBL" id="BJZU01000153">
    <property type="protein sequence ID" value="GEP07423.1"/>
    <property type="molecule type" value="Genomic_DNA"/>
</dbReference>
<reference evidence="1 3" key="3">
    <citation type="submission" date="2019-07" db="EMBL/GenBank/DDBJ databases">
        <title>Whole genome shotgun sequence of Methylobacterium oxalidis NBRC 107715.</title>
        <authorList>
            <person name="Hosoyama A."/>
            <person name="Uohara A."/>
            <person name="Ohji S."/>
            <person name="Ichikawa N."/>
        </authorList>
    </citation>
    <scope>NUCLEOTIDE SEQUENCE [LARGE SCALE GENOMIC DNA]</scope>
    <source>
        <strain evidence="1 3">NBRC 107715</strain>
    </source>
</reference>
<dbReference type="EMBL" id="BSPK01000069">
    <property type="protein sequence ID" value="GLS65363.1"/>
    <property type="molecule type" value="Genomic_DNA"/>
</dbReference>
<protein>
    <submittedName>
        <fullName evidence="1">Uncharacterized protein</fullName>
    </submittedName>
</protein>
<accession>A0A512JBT3</accession>
<dbReference type="OrthoDB" id="7869937at2"/>